<keyword evidence="2" id="KW-1185">Reference proteome</keyword>
<gene>
    <name evidence="1" type="ORF">QP029_09215</name>
</gene>
<sequence length="98" mass="10673">MLSWILLILVLAALVAVGTWLWGTVFGRGEVLPPIGDPATVRDANRRAVTDGDLGAVTFELVPRGYRPEQVDDVIAHLAWQLAEARRELSGRPGAEKD</sequence>
<protein>
    <recommendedName>
        <fullName evidence="3">DivIVA domain-containing protein</fullName>
    </recommendedName>
</protein>
<organism evidence="1 2">
    <name type="scientific">Corynebacterium suedekumii</name>
    <dbReference type="NCBI Taxonomy" id="3049801"/>
    <lineage>
        <taxon>Bacteria</taxon>
        <taxon>Bacillati</taxon>
        <taxon>Actinomycetota</taxon>
        <taxon>Actinomycetes</taxon>
        <taxon>Mycobacteriales</taxon>
        <taxon>Corynebacteriaceae</taxon>
        <taxon>Corynebacterium</taxon>
    </lineage>
</organism>
<dbReference type="RefSeq" id="WP_284874023.1">
    <property type="nucleotide sequence ID" value="NZ_CP126970.1"/>
</dbReference>
<dbReference type="Proteomes" id="UP001238805">
    <property type="component" value="Chromosome"/>
</dbReference>
<proteinExistence type="predicted"/>
<dbReference type="EMBL" id="CP126970">
    <property type="protein sequence ID" value="WIM69429.1"/>
    <property type="molecule type" value="Genomic_DNA"/>
</dbReference>
<evidence type="ECO:0008006" key="3">
    <source>
        <dbReference type="Google" id="ProtNLM"/>
    </source>
</evidence>
<accession>A0ABY8VIF5</accession>
<name>A0ABY8VIF5_9CORY</name>
<evidence type="ECO:0000313" key="1">
    <source>
        <dbReference type="EMBL" id="WIM69429.1"/>
    </source>
</evidence>
<evidence type="ECO:0000313" key="2">
    <source>
        <dbReference type="Proteomes" id="UP001238805"/>
    </source>
</evidence>
<reference evidence="1 2" key="1">
    <citation type="submission" date="2023-05" db="EMBL/GenBank/DDBJ databases">
        <title>Corynebacterium suedekumii sp. nov. and Corynebacterium breve sp. nov. isolated from raw cow's milk.</title>
        <authorList>
            <person name="Baer M.K."/>
            <person name="Mehl L."/>
            <person name="Hellmuth R."/>
            <person name="Marke G."/>
            <person name="Lipski A."/>
        </authorList>
    </citation>
    <scope>NUCLEOTIDE SEQUENCE [LARGE SCALE GENOMIC DNA]</scope>
    <source>
        <strain evidence="1 2">LM112</strain>
    </source>
</reference>